<organism evidence="1 2">
    <name type="scientific">Paenibacillus hunanensis</name>
    <dbReference type="NCBI Taxonomy" id="539262"/>
    <lineage>
        <taxon>Bacteria</taxon>
        <taxon>Bacillati</taxon>
        <taxon>Bacillota</taxon>
        <taxon>Bacilli</taxon>
        <taxon>Bacillales</taxon>
        <taxon>Paenibacillaceae</taxon>
        <taxon>Paenibacillus</taxon>
    </lineage>
</organism>
<name>A0ABU1IXU2_9BACL</name>
<sequence length="59" mass="6827">MPSWTVLLKSTGKSKEQLIRFLDEMQSIGKLEWIDEEPKTIKLLQLPGQTKKLLMNGQQ</sequence>
<evidence type="ECO:0000313" key="2">
    <source>
        <dbReference type="Proteomes" id="UP001185028"/>
    </source>
</evidence>
<reference evidence="1 2" key="1">
    <citation type="submission" date="2023-07" db="EMBL/GenBank/DDBJ databases">
        <title>Genomic Encyclopedia of Type Strains, Phase IV (KMG-IV): sequencing the most valuable type-strain genomes for metagenomic binning, comparative biology and taxonomic classification.</title>
        <authorList>
            <person name="Goeker M."/>
        </authorList>
    </citation>
    <scope>NUCLEOTIDE SEQUENCE [LARGE SCALE GENOMIC DNA]</scope>
    <source>
        <strain evidence="1 2">DSM 22170</strain>
    </source>
</reference>
<accession>A0ABU1IXU2</accession>
<gene>
    <name evidence="1" type="ORF">JOC58_001404</name>
</gene>
<dbReference type="Proteomes" id="UP001185028">
    <property type="component" value="Unassembled WGS sequence"/>
</dbReference>
<dbReference type="RefSeq" id="WP_188773699.1">
    <property type="nucleotide sequence ID" value="NZ_BMMB01000001.1"/>
</dbReference>
<comment type="caution">
    <text evidence="1">The sequence shown here is derived from an EMBL/GenBank/DDBJ whole genome shotgun (WGS) entry which is preliminary data.</text>
</comment>
<dbReference type="EMBL" id="JAVDQH010000004">
    <property type="protein sequence ID" value="MDR6243517.1"/>
    <property type="molecule type" value="Genomic_DNA"/>
</dbReference>
<protein>
    <submittedName>
        <fullName evidence="1">Uncharacterized protein</fullName>
    </submittedName>
</protein>
<proteinExistence type="predicted"/>
<keyword evidence="2" id="KW-1185">Reference proteome</keyword>
<evidence type="ECO:0000313" key="1">
    <source>
        <dbReference type="EMBL" id="MDR6243517.1"/>
    </source>
</evidence>